<gene>
    <name evidence="2" type="ORF">Bcop_1286</name>
</gene>
<protein>
    <recommendedName>
        <fullName evidence="4">MobA protein</fullName>
    </recommendedName>
</protein>
<proteinExistence type="predicted"/>
<keyword evidence="3" id="KW-1185">Reference proteome</keyword>
<feature type="region of interest" description="Disordered" evidence="1">
    <location>
        <begin position="1"/>
        <end position="21"/>
    </location>
</feature>
<dbReference type="Pfam" id="PF19514">
    <property type="entry name" value="MobC_2"/>
    <property type="match status" value="1"/>
</dbReference>
<dbReference type="HOGENOM" id="CLU_109688_1_0_10"/>
<dbReference type="OrthoDB" id="2042421at2"/>
<evidence type="ECO:0000256" key="1">
    <source>
        <dbReference type="SAM" id="MobiDB-lite"/>
    </source>
</evidence>
<dbReference type="AlphaFoldDB" id="F3ZNE5"/>
<dbReference type="NCBIfam" id="NF041324">
    <property type="entry name" value="Bacteroid_MobA"/>
    <property type="match status" value="1"/>
</dbReference>
<evidence type="ECO:0008006" key="4">
    <source>
        <dbReference type="Google" id="ProtNLM"/>
    </source>
</evidence>
<sequence>MDKDKMKNKKPHKGGRKPKKDPAIYRYSVSFNAVDHERFLALFEQSGMRTKAHFIVKRIFDEPFKIIHIDKPTVDYYAKLTSFYSQFRAIGVNYNQVVKAINTHLTPKKALAFLYKLEKATLELVAVTRNVIALTKEFEEKYIKTNHTNTNK</sequence>
<evidence type="ECO:0000313" key="3">
    <source>
        <dbReference type="Proteomes" id="UP000018439"/>
    </source>
</evidence>
<evidence type="ECO:0000313" key="2">
    <source>
        <dbReference type="EMBL" id="EGJ71485.1"/>
    </source>
</evidence>
<feature type="compositionally biased region" description="Basic residues" evidence="1">
    <location>
        <begin position="1"/>
        <end position="19"/>
    </location>
</feature>
<reference evidence="2 3" key="1">
    <citation type="journal article" date="2011" name="Stand. Genomic Sci.">
        <title>Non-contiguous finished genome sequence of Bacteroides coprosuis type strain (PC139).</title>
        <authorList>
            <person name="Land M."/>
            <person name="Held B."/>
            <person name="Gronow S."/>
            <person name="Abt B."/>
            <person name="Lucas S."/>
            <person name="Del Rio T.G."/>
            <person name="Nolan M."/>
            <person name="Tice H."/>
            <person name="Cheng J.F."/>
            <person name="Pitluck S."/>
            <person name="Liolios K."/>
            <person name="Pagani I."/>
            <person name="Ivanova N."/>
            <person name="Mavromatis K."/>
            <person name="Mikhailova N."/>
            <person name="Pati A."/>
            <person name="Tapia R."/>
            <person name="Han C."/>
            <person name="Goodwin L."/>
            <person name="Chen A."/>
            <person name="Palaniappan K."/>
            <person name="Hauser L."/>
            <person name="Brambilla E.M."/>
            <person name="Rohde M."/>
            <person name="Goker M."/>
            <person name="Detter J.C."/>
            <person name="Woyke T."/>
            <person name="Bristow J."/>
            <person name="Eisen J.A."/>
            <person name="Markowitz V."/>
            <person name="Hugenholtz P."/>
            <person name="Kyrpides N.C."/>
            <person name="Klenk H.P."/>
            <person name="Lapidus A."/>
        </authorList>
    </citation>
    <scope>NUCLEOTIDE SEQUENCE [LARGE SCALE GENOMIC DNA]</scope>
    <source>
        <strain evidence="2 3">DSM 18011</strain>
    </source>
</reference>
<accession>F3ZNE5</accession>
<dbReference type="STRING" id="679937.Bcop_1286"/>
<dbReference type="eggNOG" id="ENOG502Z8XW">
    <property type="taxonomic scope" value="Bacteria"/>
</dbReference>
<dbReference type="InterPro" id="IPR045788">
    <property type="entry name" value="MobC_2"/>
</dbReference>
<name>F3ZNE5_9BACE</name>
<organism evidence="2 3">
    <name type="scientific">Bacteroides coprosuis DSM 18011</name>
    <dbReference type="NCBI Taxonomy" id="679937"/>
    <lineage>
        <taxon>Bacteria</taxon>
        <taxon>Pseudomonadati</taxon>
        <taxon>Bacteroidota</taxon>
        <taxon>Bacteroidia</taxon>
        <taxon>Bacteroidales</taxon>
        <taxon>Bacteroidaceae</taxon>
        <taxon>Bacteroides</taxon>
    </lineage>
</organism>
<dbReference type="EMBL" id="CM001167">
    <property type="protein sequence ID" value="EGJ71485.1"/>
    <property type="molecule type" value="Genomic_DNA"/>
</dbReference>
<dbReference type="Proteomes" id="UP000018439">
    <property type="component" value="Chromosome"/>
</dbReference>